<accession>A0A3A4NT69</accession>
<feature type="domain" description="Flagellar hook-length control protein-like C-terminal" evidence="1">
    <location>
        <begin position="336"/>
        <end position="416"/>
    </location>
</feature>
<evidence type="ECO:0000313" key="2">
    <source>
        <dbReference type="EMBL" id="RJP22009.1"/>
    </source>
</evidence>
<dbReference type="Pfam" id="PF02120">
    <property type="entry name" value="Flg_hook"/>
    <property type="match status" value="1"/>
</dbReference>
<reference evidence="2 3" key="1">
    <citation type="journal article" date="2017" name="ISME J.">
        <title>Energy and carbon metabolisms in a deep terrestrial subsurface fluid microbial community.</title>
        <authorList>
            <person name="Momper L."/>
            <person name="Jungbluth S.P."/>
            <person name="Lee M.D."/>
            <person name="Amend J.P."/>
        </authorList>
    </citation>
    <scope>NUCLEOTIDE SEQUENCE [LARGE SCALE GENOMIC DNA]</scope>
    <source>
        <strain evidence="2">SURF_5</strain>
    </source>
</reference>
<gene>
    <name evidence="2" type="ORF">C4520_08925</name>
</gene>
<name>A0A3A4NT69_ABYX5</name>
<sequence length="436" mass="47533">MSLPPLNLQLTASFPASPLENLRHGDLLAGKVVRIEPDGSRLISFSGLTAIARAADLLSPGRQVFACVQKNLSQINIVLLPALKPNEMVTGKVLSSDSAGLLIALDGIELHAQSRPQLLSPEPGTLVQGQVHMHGGKPVFFVSTEQSGAQPSAAEKLEKPAPAFAEISRLYSEAMIVQKDVSALMSMLQNLHNVIPAELPWLDSLLKILSNMLLKPEEKAFAEKLAFAAENSGLSLEARLLRESGGHQDEQPVRNDLKLALLQALQELSRIRADGSRQNNFQPQLIENLTRLFETVRAQQLLNIHLFPSGQFYIQLPMSESSGLQQVQILITQQQKKNTKIDARNITVTIAVSASSLGNIKASISIFDGQMTCQFKTSHEWVGRLIEENVESLRQALKNVDCHVAHIGVLVTADQQSLSLVDDLLLSRTGGINICV</sequence>
<dbReference type="Proteomes" id="UP000265882">
    <property type="component" value="Unassembled WGS sequence"/>
</dbReference>
<dbReference type="InterPro" id="IPR038610">
    <property type="entry name" value="FliK-like_C_sf"/>
</dbReference>
<evidence type="ECO:0000313" key="3">
    <source>
        <dbReference type="Proteomes" id="UP000265882"/>
    </source>
</evidence>
<comment type="caution">
    <text evidence="2">The sequence shown here is derived from an EMBL/GenBank/DDBJ whole genome shotgun (WGS) entry which is preliminary data.</text>
</comment>
<dbReference type="EMBL" id="QZKU01000062">
    <property type="protein sequence ID" value="RJP22009.1"/>
    <property type="molecule type" value="Genomic_DNA"/>
</dbReference>
<dbReference type="AlphaFoldDB" id="A0A3A4NT69"/>
<proteinExistence type="predicted"/>
<keyword evidence="2" id="KW-0282">Flagellum</keyword>
<evidence type="ECO:0000259" key="1">
    <source>
        <dbReference type="Pfam" id="PF02120"/>
    </source>
</evidence>
<dbReference type="Gene3D" id="3.30.750.140">
    <property type="match status" value="1"/>
</dbReference>
<keyword evidence="2" id="KW-0969">Cilium</keyword>
<keyword evidence="2" id="KW-0966">Cell projection</keyword>
<organism evidence="2 3">
    <name type="scientific">Abyssobacteria bacterium (strain SURF_5)</name>
    <dbReference type="NCBI Taxonomy" id="2093360"/>
    <lineage>
        <taxon>Bacteria</taxon>
        <taxon>Pseudomonadati</taxon>
        <taxon>Candidatus Hydrogenedentota</taxon>
        <taxon>Candidatus Abyssobacteria</taxon>
    </lineage>
</organism>
<dbReference type="InterPro" id="IPR021136">
    <property type="entry name" value="Flagellar_hook_control-like_C"/>
</dbReference>
<protein>
    <submittedName>
        <fullName evidence="2">Flagellar hook-length control protein FliK</fullName>
    </submittedName>
</protein>